<keyword evidence="2" id="KW-1133">Transmembrane helix</keyword>
<keyword evidence="2" id="KW-0812">Transmembrane</keyword>
<accession>A0A7S2C0G9</accession>
<protein>
    <submittedName>
        <fullName evidence="3">Uncharacterized protein</fullName>
    </submittedName>
</protein>
<dbReference type="AlphaFoldDB" id="A0A7S2C0G9"/>
<organism evidence="3">
    <name type="scientific">Alexandrium andersonii</name>
    <dbReference type="NCBI Taxonomy" id="327968"/>
    <lineage>
        <taxon>Eukaryota</taxon>
        <taxon>Sar</taxon>
        <taxon>Alveolata</taxon>
        <taxon>Dinophyceae</taxon>
        <taxon>Gonyaulacales</taxon>
        <taxon>Pyrocystaceae</taxon>
        <taxon>Alexandrium</taxon>
    </lineage>
</organism>
<gene>
    <name evidence="3" type="ORF">AAND1436_LOCUS14699</name>
</gene>
<evidence type="ECO:0000256" key="1">
    <source>
        <dbReference type="SAM" id="MobiDB-lite"/>
    </source>
</evidence>
<proteinExistence type="predicted"/>
<evidence type="ECO:0000313" key="3">
    <source>
        <dbReference type="EMBL" id="CAD9412146.1"/>
    </source>
</evidence>
<sequence>MSCALVDSACRAAGSSMTAALMTEPVESVALLQISRTVVSGVLRNTAAVQANITTAANITADAHGPVFRTHNMLVWFLVGVVMWALGGLYFVSAYIFGQGSSKAEAAGKQQQPAKDPKLSNDALTTKCPSRSPGGAAGLLASAGNREQAAQGVVTFVKVSGKQ</sequence>
<name>A0A7S2C0G9_9DINO</name>
<keyword evidence="2" id="KW-0472">Membrane</keyword>
<feature type="transmembrane region" description="Helical" evidence="2">
    <location>
        <begin position="74"/>
        <end position="97"/>
    </location>
</feature>
<feature type="region of interest" description="Disordered" evidence="1">
    <location>
        <begin position="106"/>
        <end position="140"/>
    </location>
</feature>
<evidence type="ECO:0000256" key="2">
    <source>
        <dbReference type="SAM" id="Phobius"/>
    </source>
</evidence>
<reference evidence="3" key="1">
    <citation type="submission" date="2021-01" db="EMBL/GenBank/DDBJ databases">
        <authorList>
            <person name="Corre E."/>
            <person name="Pelletier E."/>
            <person name="Niang G."/>
            <person name="Scheremetjew M."/>
            <person name="Finn R."/>
            <person name="Kale V."/>
            <person name="Holt S."/>
            <person name="Cochrane G."/>
            <person name="Meng A."/>
            <person name="Brown T."/>
            <person name="Cohen L."/>
        </authorList>
    </citation>
    <scope>NUCLEOTIDE SEQUENCE</scope>
    <source>
        <strain evidence="3">CCMP2222</strain>
    </source>
</reference>
<dbReference type="EMBL" id="HBGQ01029761">
    <property type="protein sequence ID" value="CAD9412146.1"/>
    <property type="molecule type" value="Transcribed_RNA"/>
</dbReference>